<evidence type="ECO:0000313" key="2">
    <source>
        <dbReference type="Ensembl" id="ENSPTXP00000017652.1"/>
    </source>
</evidence>
<evidence type="ECO:0000256" key="1">
    <source>
        <dbReference type="SAM" id="MobiDB-lite"/>
    </source>
</evidence>
<dbReference type="AlphaFoldDB" id="A0A670Z0Q3"/>
<reference evidence="2" key="2">
    <citation type="submission" date="2025-09" db="UniProtKB">
        <authorList>
            <consortium name="Ensembl"/>
        </authorList>
    </citation>
    <scope>IDENTIFICATION</scope>
</reference>
<sequence length="86" mass="9065">MVIFLKMTQTIYTPTTPPKESYPGFSSWLSGELQSSFRLDRILSFRLRNCSLGGRGCAGLAGGPVAPETPQPPGGPSRGAPSLPAT</sequence>
<reference evidence="2" key="1">
    <citation type="submission" date="2025-08" db="UniProtKB">
        <authorList>
            <consortium name="Ensembl"/>
        </authorList>
    </citation>
    <scope>IDENTIFICATION</scope>
</reference>
<dbReference type="Ensembl" id="ENSPTXT00000018182.1">
    <property type="protein sequence ID" value="ENSPTXP00000017652.1"/>
    <property type="gene ID" value="ENSPTXG00000012144.1"/>
</dbReference>
<proteinExistence type="predicted"/>
<dbReference type="Proteomes" id="UP000472273">
    <property type="component" value="Unplaced"/>
</dbReference>
<feature type="region of interest" description="Disordered" evidence="1">
    <location>
        <begin position="58"/>
        <end position="86"/>
    </location>
</feature>
<accession>A0A670Z0Q3</accession>
<keyword evidence="3" id="KW-1185">Reference proteome</keyword>
<protein>
    <submittedName>
        <fullName evidence="2">Uncharacterized protein</fullName>
    </submittedName>
</protein>
<evidence type="ECO:0000313" key="3">
    <source>
        <dbReference type="Proteomes" id="UP000472273"/>
    </source>
</evidence>
<organism evidence="2 3">
    <name type="scientific">Pseudonaja textilis</name>
    <name type="common">Eastern brown snake</name>
    <dbReference type="NCBI Taxonomy" id="8673"/>
    <lineage>
        <taxon>Eukaryota</taxon>
        <taxon>Metazoa</taxon>
        <taxon>Chordata</taxon>
        <taxon>Craniata</taxon>
        <taxon>Vertebrata</taxon>
        <taxon>Euteleostomi</taxon>
        <taxon>Lepidosauria</taxon>
        <taxon>Squamata</taxon>
        <taxon>Bifurcata</taxon>
        <taxon>Unidentata</taxon>
        <taxon>Episquamata</taxon>
        <taxon>Toxicofera</taxon>
        <taxon>Serpentes</taxon>
        <taxon>Colubroidea</taxon>
        <taxon>Elapidae</taxon>
        <taxon>Hydrophiinae</taxon>
        <taxon>Pseudonaja</taxon>
    </lineage>
</organism>
<name>A0A670Z0Q3_PSETE</name>